<dbReference type="OrthoDB" id="2502805at2759"/>
<keyword evidence="2" id="KW-1185">Reference proteome</keyword>
<reference evidence="1" key="1">
    <citation type="submission" date="2013-11" db="EMBL/GenBank/DDBJ databases">
        <title>Genome sequence of the fusiform rust pathogen reveals effectors for host alternation and coevolution with pine.</title>
        <authorList>
            <consortium name="DOE Joint Genome Institute"/>
            <person name="Smith K."/>
            <person name="Pendleton A."/>
            <person name="Kubisiak T."/>
            <person name="Anderson C."/>
            <person name="Salamov A."/>
            <person name="Aerts A."/>
            <person name="Riley R."/>
            <person name="Clum A."/>
            <person name="Lindquist E."/>
            <person name="Ence D."/>
            <person name="Campbell M."/>
            <person name="Kronenberg Z."/>
            <person name="Feau N."/>
            <person name="Dhillon B."/>
            <person name="Hamelin R."/>
            <person name="Burleigh J."/>
            <person name="Smith J."/>
            <person name="Yandell M."/>
            <person name="Nelson C."/>
            <person name="Grigoriev I."/>
            <person name="Davis J."/>
        </authorList>
    </citation>
    <scope>NUCLEOTIDE SEQUENCE</scope>
    <source>
        <strain evidence="1">G11</strain>
    </source>
</reference>
<sequence length="94" mass="11286">MCKKWTFLRKVESVNTFCFHVLGNRKCKSQMSYEKHKASCTHRQGPLTLECRYCKRPYTYIGYLSKHEIECAKFQRVCLVHFLPRESLKRFGDM</sequence>
<protein>
    <submittedName>
        <fullName evidence="1">Uncharacterized protein</fullName>
    </submittedName>
</protein>
<evidence type="ECO:0000313" key="1">
    <source>
        <dbReference type="EMBL" id="KAG0147809.1"/>
    </source>
</evidence>
<comment type="caution">
    <text evidence="1">The sequence shown here is derived from an EMBL/GenBank/DDBJ whole genome shotgun (WGS) entry which is preliminary data.</text>
</comment>
<dbReference type="EMBL" id="MU167243">
    <property type="protein sequence ID" value="KAG0147809.1"/>
    <property type="molecule type" value="Genomic_DNA"/>
</dbReference>
<dbReference type="AlphaFoldDB" id="A0A9P6NKU5"/>
<dbReference type="Proteomes" id="UP000886653">
    <property type="component" value="Unassembled WGS sequence"/>
</dbReference>
<name>A0A9P6NKU5_9BASI</name>
<gene>
    <name evidence="1" type="ORF">CROQUDRAFT_42219</name>
</gene>
<organism evidence="1 2">
    <name type="scientific">Cronartium quercuum f. sp. fusiforme G11</name>
    <dbReference type="NCBI Taxonomy" id="708437"/>
    <lineage>
        <taxon>Eukaryota</taxon>
        <taxon>Fungi</taxon>
        <taxon>Dikarya</taxon>
        <taxon>Basidiomycota</taxon>
        <taxon>Pucciniomycotina</taxon>
        <taxon>Pucciniomycetes</taxon>
        <taxon>Pucciniales</taxon>
        <taxon>Coleosporiaceae</taxon>
        <taxon>Cronartium</taxon>
    </lineage>
</organism>
<accession>A0A9P6NKU5</accession>
<proteinExistence type="predicted"/>
<evidence type="ECO:0000313" key="2">
    <source>
        <dbReference type="Proteomes" id="UP000886653"/>
    </source>
</evidence>